<keyword evidence="2" id="KW-0238">DNA-binding</keyword>
<proteinExistence type="predicted"/>
<feature type="domain" description="Helix-turn-helix" evidence="1">
    <location>
        <begin position="14"/>
        <end position="61"/>
    </location>
</feature>
<dbReference type="OrthoDB" id="1853825at2"/>
<organism evidence="2 3">
    <name type="scientific">Desulfovibrio desulfuricans</name>
    <dbReference type="NCBI Taxonomy" id="876"/>
    <lineage>
        <taxon>Bacteria</taxon>
        <taxon>Pseudomonadati</taxon>
        <taxon>Thermodesulfobacteriota</taxon>
        <taxon>Desulfovibrionia</taxon>
        <taxon>Desulfovibrionales</taxon>
        <taxon>Desulfovibrionaceae</taxon>
        <taxon>Desulfovibrio</taxon>
    </lineage>
</organism>
<dbReference type="Proteomes" id="UP000297065">
    <property type="component" value="Chromosome"/>
</dbReference>
<name>A0A4P7UKZ5_DESDE</name>
<dbReference type="RefSeq" id="WP_136399478.1">
    <property type="nucleotide sequence ID" value="NZ_CP036295.1"/>
</dbReference>
<dbReference type="EMBL" id="CP036295">
    <property type="protein sequence ID" value="QCC85301.1"/>
    <property type="molecule type" value="Genomic_DNA"/>
</dbReference>
<dbReference type="AlphaFoldDB" id="A0A4P7UKZ5"/>
<evidence type="ECO:0000313" key="3">
    <source>
        <dbReference type="Proteomes" id="UP000297065"/>
    </source>
</evidence>
<gene>
    <name evidence="2" type="ORF">DDIC_05315</name>
</gene>
<dbReference type="InterPro" id="IPR010093">
    <property type="entry name" value="SinI_DNA-bd"/>
</dbReference>
<dbReference type="GO" id="GO:0003677">
    <property type="term" value="F:DNA binding"/>
    <property type="evidence" value="ECO:0007669"/>
    <property type="project" value="UniProtKB-KW"/>
</dbReference>
<protein>
    <submittedName>
        <fullName evidence="2">DNA-binding protein</fullName>
    </submittedName>
</protein>
<accession>A0A4P7UKZ5</accession>
<evidence type="ECO:0000313" key="2">
    <source>
        <dbReference type="EMBL" id="QCC85301.1"/>
    </source>
</evidence>
<dbReference type="NCBIfam" id="TIGR01764">
    <property type="entry name" value="excise"/>
    <property type="match status" value="1"/>
</dbReference>
<reference evidence="2 3" key="1">
    <citation type="submission" date="2019-02" db="EMBL/GenBank/DDBJ databases">
        <title>Complete Genome Sequence of Desulfovibrio desulfuricans IC1, a Sulfonate Utilizing Anaerobe.</title>
        <authorList>
            <person name="Day L.A."/>
            <person name="De Leon K.B."/>
            <person name="Wall J.D."/>
        </authorList>
    </citation>
    <scope>NUCLEOTIDE SEQUENCE [LARGE SCALE GENOMIC DNA]</scope>
    <source>
        <strain evidence="2 3">IC1</strain>
    </source>
</reference>
<dbReference type="Pfam" id="PF12728">
    <property type="entry name" value="HTH_17"/>
    <property type="match status" value="1"/>
</dbReference>
<dbReference type="InterPro" id="IPR041657">
    <property type="entry name" value="HTH_17"/>
</dbReference>
<sequence>MTPLTEEEKANRPMNLEEVMEYLRVGRNSALTLLQSGKVNAVQVGRQWRVTRKALDEFLSGKAANKE</sequence>
<evidence type="ECO:0000259" key="1">
    <source>
        <dbReference type="Pfam" id="PF12728"/>
    </source>
</evidence>